<name>A0A4R8FVX4_9GAMM</name>
<gene>
    <name evidence="7" type="ORF">DFO67_11044</name>
</gene>
<keyword evidence="3" id="KW-0328">Glycosyltransferase</keyword>
<sequence>MHDLPSRQMQSKPLLSFIVPVLNEASTIQACLTALLPLWICGVEIVVVDGGSDDDTVALARPWRLGYCRASEAGPDR</sequence>
<evidence type="ECO:0000313" key="8">
    <source>
        <dbReference type="Proteomes" id="UP000294489"/>
    </source>
</evidence>
<feature type="domain" description="Glycosyltransferase 2-like" evidence="6">
    <location>
        <begin position="16"/>
        <end position="64"/>
    </location>
</feature>
<dbReference type="GO" id="GO:0005886">
    <property type="term" value="C:plasma membrane"/>
    <property type="evidence" value="ECO:0007669"/>
    <property type="project" value="UniProtKB-SubCell"/>
</dbReference>
<dbReference type="InterPro" id="IPR029044">
    <property type="entry name" value="Nucleotide-diphossugar_trans"/>
</dbReference>
<dbReference type="Gene3D" id="3.90.550.10">
    <property type="entry name" value="Spore Coat Polysaccharide Biosynthesis Protein SpsA, Chain A"/>
    <property type="match status" value="1"/>
</dbReference>
<reference evidence="7 8" key="1">
    <citation type="submission" date="2019-03" db="EMBL/GenBank/DDBJ databases">
        <title>Freshwater and sediment microbial communities from various areas in North America, analyzing microbe dynamics in response to fracking.</title>
        <authorList>
            <person name="Lamendella R."/>
        </authorList>
    </citation>
    <scope>NUCLEOTIDE SEQUENCE [LARGE SCALE GENOMIC DNA]</scope>
    <source>
        <strain evidence="7 8">6_TX</strain>
    </source>
</reference>
<protein>
    <submittedName>
        <fullName evidence="7">Glycosyl transferase family 2</fullName>
    </submittedName>
</protein>
<evidence type="ECO:0000256" key="2">
    <source>
        <dbReference type="ARBA" id="ARBA00022475"/>
    </source>
</evidence>
<evidence type="ECO:0000256" key="1">
    <source>
        <dbReference type="ARBA" id="ARBA00004236"/>
    </source>
</evidence>
<dbReference type="PANTHER" id="PTHR43646:SF2">
    <property type="entry name" value="GLYCOSYLTRANSFERASE 2-LIKE DOMAIN-CONTAINING PROTEIN"/>
    <property type="match status" value="1"/>
</dbReference>
<evidence type="ECO:0000256" key="4">
    <source>
        <dbReference type="ARBA" id="ARBA00022679"/>
    </source>
</evidence>
<dbReference type="RefSeq" id="WP_340148196.1">
    <property type="nucleotide sequence ID" value="NZ_SOEC01000010.1"/>
</dbReference>
<dbReference type="PANTHER" id="PTHR43646">
    <property type="entry name" value="GLYCOSYLTRANSFERASE"/>
    <property type="match status" value="1"/>
</dbReference>
<evidence type="ECO:0000256" key="3">
    <source>
        <dbReference type="ARBA" id="ARBA00022676"/>
    </source>
</evidence>
<organism evidence="7 8">
    <name type="scientific">Modicisalibacter xianhensis</name>
    <dbReference type="NCBI Taxonomy" id="442341"/>
    <lineage>
        <taxon>Bacteria</taxon>
        <taxon>Pseudomonadati</taxon>
        <taxon>Pseudomonadota</taxon>
        <taxon>Gammaproteobacteria</taxon>
        <taxon>Oceanospirillales</taxon>
        <taxon>Halomonadaceae</taxon>
        <taxon>Modicisalibacter</taxon>
    </lineage>
</organism>
<dbReference type="GO" id="GO:0016757">
    <property type="term" value="F:glycosyltransferase activity"/>
    <property type="evidence" value="ECO:0007669"/>
    <property type="project" value="UniProtKB-KW"/>
</dbReference>
<dbReference type="Pfam" id="PF00535">
    <property type="entry name" value="Glycos_transf_2"/>
    <property type="match status" value="1"/>
</dbReference>
<keyword evidence="5" id="KW-0472">Membrane</keyword>
<dbReference type="InterPro" id="IPR001173">
    <property type="entry name" value="Glyco_trans_2-like"/>
</dbReference>
<dbReference type="Proteomes" id="UP000294489">
    <property type="component" value="Unassembled WGS sequence"/>
</dbReference>
<dbReference type="SUPFAM" id="SSF53448">
    <property type="entry name" value="Nucleotide-diphospho-sugar transferases"/>
    <property type="match status" value="1"/>
</dbReference>
<dbReference type="EMBL" id="SOEC01000010">
    <property type="protein sequence ID" value="TDX28344.1"/>
    <property type="molecule type" value="Genomic_DNA"/>
</dbReference>
<keyword evidence="2" id="KW-1003">Cell membrane</keyword>
<accession>A0A4R8FVX4</accession>
<keyword evidence="4 7" id="KW-0808">Transferase</keyword>
<evidence type="ECO:0000313" key="7">
    <source>
        <dbReference type="EMBL" id="TDX28344.1"/>
    </source>
</evidence>
<evidence type="ECO:0000256" key="5">
    <source>
        <dbReference type="ARBA" id="ARBA00023136"/>
    </source>
</evidence>
<proteinExistence type="predicted"/>
<dbReference type="AlphaFoldDB" id="A0A4R8FVX4"/>
<comment type="caution">
    <text evidence="7">The sequence shown here is derived from an EMBL/GenBank/DDBJ whole genome shotgun (WGS) entry which is preliminary data.</text>
</comment>
<evidence type="ECO:0000259" key="6">
    <source>
        <dbReference type="Pfam" id="PF00535"/>
    </source>
</evidence>
<comment type="subcellular location">
    <subcellularLocation>
        <location evidence="1">Cell membrane</location>
    </subcellularLocation>
</comment>